<gene>
    <name evidence="3" type="ORF">CC86DRAFT_439440</name>
</gene>
<evidence type="ECO:0000313" key="4">
    <source>
        <dbReference type="Proteomes" id="UP000799424"/>
    </source>
</evidence>
<protein>
    <recommendedName>
        <fullName evidence="5">Secreted protein</fullName>
    </recommendedName>
</protein>
<feature type="chain" id="PRO_5025683146" description="Secreted protein" evidence="2">
    <location>
        <begin position="32"/>
        <end position="96"/>
    </location>
</feature>
<keyword evidence="2" id="KW-0732">Signal</keyword>
<dbReference type="AlphaFoldDB" id="A0A6A7A368"/>
<feature type="compositionally biased region" description="Polar residues" evidence="1">
    <location>
        <begin position="44"/>
        <end position="60"/>
    </location>
</feature>
<feature type="region of interest" description="Disordered" evidence="1">
    <location>
        <begin position="28"/>
        <end position="60"/>
    </location>
</feature>
<accession>A0A6A7A368</accession>
<evidence type="ECO:0000256" key="1">
    <source>
        <dbReference type="SAM" id="MobiDB-lite"/>
    </source>
</evidence>
<proteinExistence type="predicted"/>
<dbReference type="EMBL" id="MU006224">
    <property type="protein sequence ID" value="KAF2827157.1"/>
    <property type="molecule type" value="Genomic_DNA"/>
</dbReference>
<dbReference type="Proteomes" id="UP000799424">
    <property type="component" value="Unassembled WGS sequence"/>
</dbReference>
<reference evidence="3" key="1">
    <citation type="journal article" date="2020" name="Stud. Mycol.">
        <title>101 Dothideomycetes genomes: a test case for predicting lifestyles and emergence of pathogens.</title>
        <authorList>
            <person name="Haridas S."/>
            <person name="Albert R."/>
            <person name="Binder M."/>
            <person name="Bloem J."/>
            <person name="Labutti K."/>
            <person name="Salamov A."/>
            <person name="Andreopoulos B."/>
            <person name="Baker S."/>
            <person name="Barry K."/>
            <person name="Bills G."/>
            <person name="Bluhm B."/>
            <person name="Cannon C."/>
            <person name="Castanera R."/>
            <person name="Culley D."/>
            <person name="Daum C."/>
            <person name="Ezra D."/>
            <person name="Gonzalez J."/>
            <person name="Henrissat B."/>
            <person name="Kuo A."/>
            <person name="Liang C."/>
            <person name="Lipzen A."/>
            <person name="Lutzoni F."/>
            <person name="Magnuson J."/>
            <person name="Mondo S."/>
            <person name="Nolan M."/>
            <person name="Ohm R."/>
            <person name="Pangilinan J."/>
            <person name="Park H.-J."/>
            <person name="Ramirez L."/>
            <person name="Alfaro M."/>
            <person name="Sun H."/>
            <person name="Tritt A."/>
            <person name="Yoshinaga Y."/>
            <person name="Zwiers L.-H."/>
            <person name="Turgeon B."/>
            <person name="Goodwin S."/>
            <person name="Spatafora J."/>
            <person name="Crous P."/>
            <person name="Grigoriev I."/>
        </authorList>
    </citation>
    <scope>NUCLEOTIDE SEQUENCE</scope>
    <source>
        <strain evidence="3">CBS 113818</strain>
    </source>
</reference>
<dbReference type="OrthoDB" id="10407419at2759"/>
<name>A0A6A7A368_9PLEO</name>
<evidence type="ECO:0000313" key="3">
    <source>
        <dbReference type="EMBL" id="KAF2827157.1"/>
    </source>
</evidence>
<sequence>MQPHAVHSMLHPIYLCPTLLVVTMAPKRGSADPLAPRKRVKSTPRGTQSQPVVIEDSQQSQRLSPRQVLIKLRLSDNTFESQLHSAAPEAAIVAPR</sequence>
<evidence type="ECO:0008006" key="5">
    <source>
        <dbReference type="Google" id="ProtNLM"/>
    </source>
</evidence>
<organism evidence="3 4">
    <name type="scientific">Ophiobolus disseminans</name>
    <dbReference type="NCBI Taxonomy" id="1469910"/>
    <lineage>
        <taxon>Eukaryota</taxon>
        <taxon>Fungi</taxon>
        <taxon>Dikarya</taxon>
        <taxon>Ascomycota</taxon>
        <taxon>Pezizomycotina</taxon>
        <taxon>Dothideomycetes</taxon>
        <taxon>Pleosporomycetidae</taxon>
        <taxon>Pleosporales</taxon>
        <taxon>Pleosporineae</taxon>
        <taxon>Phaeosphaeriaceae</taxon>
        <taxon>Ophiobolus</taxon>
    </lineage>
</organism>
<evidence type="ECO:0000256" key="2">
    <source>
        <dbReference type="SAM" id="SignalP"/>
    </source>
</evidence>
<keyword evidence="4" id="KW-1185">Reference proteome</keyword>
<feature type="signal peptide" evidence="2">
    <location>
        <begin position="1"/>
        <end position="31"/>
    </location>
</feature>